<proteinExistence type="predicted"/>
<dbReference type="RefSeq" id="WP_210846184.1">
    <property type="nucleotide sequence ID" value="NZ_JAGKON010000013.1"/>
</dbReference>
<comment type="caution">
    <text evidence="1">The sequence shown here is derived from an EMBL/GenBank/DDBJ whole genome shotgun (WGS) entry which is preliminary data.</text>
</comment>
<sequence length="60" mass="6559">MADFASTNKNASFEAWFEQLCLMAEIHGDNAGDKSNWEGIYQAGTPVDSAYYDAFGGDDD</sequence>
<accession>A0AAP2FL29</accession>
<dbReference type="EMBL" id="JAGKON010000013">
    <property type="protein sequence ID" value="MBQ0600776.1"/>
    <property type="molecule type" value="Genomic_DNA"/>
</dbReference>
<organism evidence="1 2">
    <name type="scientific">Klebsiella oxytoca</name>
    <dbReference type="NCBI Taxonomy" id="571"/>
    <lineage>
        <taxon>Bacteria</taxon>
        <taxon>Pseudomonadati</taxon>
        <taxon>Pseudomonadota</taxon>
        <taxon>Gammaproteobacteria</taxon>
        <taxon>Enterobacterales</taxon>
        <taxon>Enterobacteriaceae</taxon>
        <taxon>Klebsiella/Raoultella group</taxon>
        <taxon>Klebsiella</taxon>
    </lineage>
</organism>
<name>A0AAP2FL29_KLEOX</name>
<evidence type="ECO:0000313" key="1">
    <source>
        <dbReference type="EMBL" id="MBQ0600776.1"/>
    </source>
</evidence>
<reference evidence="1 2" key="1">
    <citation type="submission" date="2021-03" db="EMBL/GenBank/DDBJ databases">
        <authorList>
            <person name="Stanton E."/>
        </authorList>
    </citation>
    <scope>NUCLEOTIDE SEQUENCE [LARGE SCALE GENOMIC DNA]</scope>
    <source>
        <strain evidence="1 2">2020EL-00037</strain>
    </source>
</reference>
<gene>
    <name evidence="1" type="ORF">J7S78_13345</name>
</gene>
<keyword evidence="2" id="KW-1185">Reference proteome</keyword>
<evidence type="ECO:0000313" key="2">
    <source>
        <dbReference type="Proteomes" id="UP000673434"/>
    </source>
</evidence>
<dbReference type="Proteomes" id="UP000673434">
    <property type="component" value="Unassembled WGS sequence"/>
</dbReference>
<protein>
    <submittedName>
        <fullName evidence="1">Uncharacterized protein</fullName>
    </submittedName>
</protein>
<dbReference type="AlphaFoldDB" id="A0AAP2FL29"/>